<accession>A0A2C6LBK5</accession>
<dbReference type="GeneID" id="94425093"/>
<comment type="caution">
    <text evidence="1">The sequence shown here is derived from an EMBL/GenBank/DDBJ whole genome shotgun (WGS) entry which is preliminary data.</text>
</comment>
<dbReference type="VEuPathDB" id="ToxoDB:CSUI_001677"/>
<dbReference type="AlphaFoldDB" id="A0A2C6LBK5"/>
<proteinExistence type="predicted"/>
<evidence type="ECO:0000313" key="2">
    <source>
        <dbReference type="Proteomes" id="UP000221165"/>
    </source>
</evidence>
<reference evidence="1 2" key="1">
    <citation type="journal article" date="2017" name="Int. J. Parasitol.">
        <title>The genome of the protozoan parasite Cystoisospora suis and a reverse vaccinology approach to identify vaccine candidates.</title>
        <authorList>
            <person name="Palmieri N."/>
            <person name="Shrestha A."/>
            <person name="Ruttkowski B."/>
            <person name="Beck T."/>
            <person name="Vogl C."/>
            <person name="Tomley F."/>
            <person name="Blake D.P."/>
            <person name="Joachim A."/>
        </authorList>
    </citation>
    <scope>NUCLEOTIDE SEQUENCE [LARGE SCALE GENOMIC DNA]</scope>
    <source>
        <strain evidence="1 2">Wien I</strain>
    </source>
</reference>
<dbReference type="RefSeq" id="XP_067926168.1">
    <property type="nucleotide sequence ID" value="XM_068061882.1"/>
</dbReference>
<sequence length="86" mass="9421">MPKEYPPATPPIPCTGLGSILRLDGRMSPFSREIVCTTTTRTIQQPLKGQILGEISFRCISTFPTPQNPIVGLSIYCCRPVWDGLG</sequence>
<gene>
    <name evidence="1" type="ORF">CSUI_001677</name>
</gene>
<dbReference type="EMBL" id="MIGC01000671">
    <property type="protein sequence ID" value="PHJ24495.1"/>
    <property type="molecule type" value="Genomic_DNA"/>
</dbReference>
<name>A0A2C6LBK5_9APIC</name>
<organism evidence="1 2">
    <name type="scientific">Cystoisospora suis</name>
    <dbReference type="NCBI Taxonomy" id="483139"/>
    <lineage>
        <taxon>Eukaryota</taxon>
        <taxon>Sar</taxon>
        <taxon>Alveolata</taxon>
        <taxon>Apicomplexa</taxon>
        <taxon>Conoidasida</taxon>
        <taxon>Coccidia</taxon>
        <taxon>Eucoccidiorida</taxon>
        <taxon>Eimeriorina</taxon>
        <taxon>Sarcocystidae</taxon>
        <taxon>Cystoisospora</taxon>
    </lineage>
</organism>
<protein>
    <submittedName>
        <fullName evidence="1">Uncharacterized protein</fullName>
    </submittedName>
</protein>
<dbReference type="Proteomes" id="UP000221165">
    <property type="component" value="Unassembled WGS sequence"/>
</dbReference>
<evidence type="ECO:0000313" key="1">
    <source>
        <dbReference type="EMBL" id="PHJ24495.1"/>
    </source>
</evidence>
<keyword evidence="2" id="KW-1185">Reference proteome</keyword>